<organism evidence="9 10">
    <name type="scientific">Strigamia maritima</name>
    <name type="common">European centipede</name>
    <name type="synonym">Geophilus maritimus</name>
    <dbReference type="NCBI Taxonomy" id="126957"/>
    <lineage>
        <taxon>Eukaryota</taxon>
        <taxon>Metazoa</taxon>
        <taxon>Ecdysozoa</taxon>
        <taxon>Arthropoda</taxon>
        <taxon>Myriapoda</taxon>
        <taxon>Chilopoda</taxon>
        <taxon>Pleurostigmophora</taxon>
        <taxon>Geophilomorpha</taxon>
        <taxon>Linotaeniidae</taxon>
        <taxon>Strigamia</taxon>
    </lineage>
</organism>
<dbReference type="PANTHER" id="PTHR10357:SF179">
    <property type="entry name" value="NEUTRAL AND BASIC AMINO ACID TRANSPORT PROTEIN RBAT"/>
    <property type="match status" value="1"/>
</dbReference>
<keyword evidence="6" id="KW-0812">Transmembrane</keyword>
<feature type="domain" description="Glycosyl hydrolase family 13 catalytic" evidence="8">
    <location>
        <begin position="45"/>
        <end position="432"/>
    </location>
</feature>
<reference evidence="9" key="2">
    <citation type="submission" date="2015-02" db="UniProtKB">
        <authorList>
            <consortium name="EnsemblMetazoa"/>
        </authorList>
    </citation>
    <scope>IDENTIFICATION</scope>
</reference>
<dbReference type="Pfam" id="PF16028">
    <property type="entry name" value="SLC3A2_N"/>
    <property type="match status" value="2"/>
</dbReference>
<dbReference type="SMART" id="SM00642">
    <property type="entry name" value="Aamy"/>
    <property type="match status" value="3"/>
</dbReference>
<feature type="transmembrane region" description="Helical" evidence="6">
    <location>
        <begin position="338"/>
        <end position="358"/>
    </location>
</feature>
<proteinExistence type="inferred from homology"/>
<dbReference type="STRING" id="126957.T1JED2"/>
<dbReference type="GO" id="GO:0004558">
    <property type="term" value="F:alpha-1,4-glucosidase activity"/>
    <property type="evidence" value="ECO:0007669"/>
    <property type="project" value="UniProtKB-EC"/>
</dbReference>
<feature type="transmembrane region" description="Helical" evidence="6">
    <location>
        <begin position="655"/>
        <end position="677"/>
    </location>
</feature>
<evidence type="ECO:0000256" key="4">
    <source>
        <dbReference type="ARBA" id="ARBA00023180"/>
    </source>
</evidence>
<evidence type="ECO:0000256" key="5">
    <source>
        <dbReference type="ARBA" id="ARBA00023295"/>
    </source>
</evidence>
<dbReference type="Gene3D" id="3.20.20.80">
    <property type="entry name" value="Glycosidases"/>
    <property type="match status" value="3"/>
</dbReference>
<evidence type="ECO:0000313" key="9">
    <source>
        <dbReference type="EnsemblMetazoa" id="SMAR012175-PA"/>
    </source>
</evidence>
<dbReference type="Gene3D" id="2.60.40.1180">
    <property type="entry name" value="Golgi alpha-mannosidase II"/>
    <property type="match status" value="1"/>
</dbReference>
<accession>T1JED2</accession>
<dbReference type="eggNOG" id="KOG0471">
    <property type="taxonomic scope" value="Eukaryota"/>
</dbReference>
<dbReference type="EnsemblMetazoa" id="SMAR012175-RA">
    <property type="protein sequence ID" value="SMAR012175-PA"/>
    <property type="gene ID" value="SMAR012175"/>
</dbReference>
<keyword evidence="5" id="KW-0326">Glycosidase</keyword>
<dbReference type="HOGENOM" id="CLU_236560_0_0_1"/>
<evidence type="ECO:0000256" key="1">
    <source>
        <dbReference type="ARBA" id="ARBA00001657"/>
    </source>
</evidence>
<feature type="chain" id="PRO_5004580244" description="alpha-glucosidase" evidence="7">
    <location>
        <begin position="20"/>
        <end position="1865"/>
    </location>
</feature>
<dbReference type="CDD" id="cd11328">
    <property type="entry name" value="AmyAc_maltase"/>
    <property type="match status" value="1"/>
</dbReference>
<dbReference type="InterPro" id="IPR006047">
    <property type="entry name" value="GH13_cat_dom"/>
</dbReference>
<evidence type="ECO:0000313" key="10">
    <source>
        <dbReference type="Proteomes" id="UP000014500"/>
    </source>
</evidence>
<dbReference type="InterPro" id="IPR013780">
    <property type="entry name" value="Glyco_hydro_b"/>
</dbReference>
<dbReference type="EC" id="3.2.1.20" evidence="3"/>
<reference evidence="10" key="1">
    <citation type="submission" date="2011-05" db="EMBL/GenBank/DDBJ databases">
        <authorList>
            <person name="Richards S.R."/>
            <person name="Qu J."/>
            <person name="Jiang H."/>
            <person name="Jhangiani S.N."/>
            <person name="Agravi P."/>
            <person name="Goodspeed R."/>
            <person name="Gross S."/>
            <person name="Mandapat C."/>
            <person name="Jackson L."/>
            <person name="Mathew T."/>
            <person name="Pu L."/>
            <person name="Thornton R."/>
            <person name="Saada N."/>
            <person name="Wilczek-Boney K.B."/>
            <person name="Lee S."/>
            <person name="Kovar C."/>
            <person name="Wu Y."/>
            <person name="Scherer S.E."/>
            <person name="Worley K.C."/>
            <person name="Muzny D.M."/>
            <person name="Gibbs R."/>
        </authorList>
    </citation>
    <scope>NUCLEOTIDE SEQUENCE</scope>
    <source>
        <strain evidence="10">Brora</strain>
    </source>
</reference>
<dbReference type="InterPro" id="IPR045857">
    <property type="entry name" value="O16G_dom_2"/>
</dbReference>
<dbReference type="SUPFAM" id="SSF51445">
    <property type="entry name" value="(Trans)glycosidases"/>
    <property type="match status" value="3"/>
</dbReference>
<comment type="similarity">
    <text evidence="2">Belongs to the glycosyl hydrolase 13 family.</text>
</comment>
<evidence type="ECO:0000256" key="6">
    <source>
        <dbReference type="SAM" id="Phobius"/>
    </source>
</evidence>
<evidence type="ECO:0000256" key="7">
    <source>
        <dbReference type="SAM" id="SignalP"/>
    </source>
</evidence>
<keyword evidence="7" id="KW-0732">Signal</keyword>
<keyword evidence="10" id="KW-1185">Reference proteome</keyword>
<comment type="catalytic activity">
    <reaction evidence="1">
        <text>Hydrolysis of terminal, non-reducing (1-&gt;4)-linked alpha-D-glucose residues with release of alpha-D-glucose.</text>
        <dbReference type="EC" id="3.2.1.20"/>
    </reaction>
</comment>
<dbReference type="EMBL" id="JH432116">
    <property type="status" value="NOT_ANNOTATED_CDS"/>
    <property type="molecule type" value="Genomic_DNA"/>
</dbReference>
<dbReference type="Gene3D" id="3.90.400.10">
    <property type="entry name" value="Oligo-1,6-glucosidase, Domain 2"/>
    <property type="match status" value="3"/>
</dbReference>
<keyword evidence="5" id="KW-0378">Hydrolase</keyword>
<keyword evidence="4" id="KW-0325">Glycoprotein</keyword>
<dbReference type="InterPro" id="IPR031984">
    <property type="entry name" value="SLC3A2_N"/>
</dbReference>
<dbReference type="InterPro" id="IPR017853">
    <property type="entry name" value="GH"/>
</dbReference>
<dbReference type="FunFam" id="3.90.400.10:FF:000001">
    <property type="entry name" value="Maltase A3, isoform A"/>
    <property type="match status" value="3"/>
</dbReference>
<feature type="signal peptide" evidence="7">
    <location>
        <begin position="1"/>
        <end position="19"/>
    </location>
</feature>
<name>T1JED2_STRMM</name>
<sequence length="1865" mass="212735">MFFLSIGWLLLLSSNSVLGGDKTTKAPSQHKDKLKNWWKDVTIYQIYPRSFKDSDGNGIGDLAGIESELEYLKSTGIGAAWLSPIYESPMKDFGYDITNYTKIDPLFGDMDIFKQLVTKMKKLGLKIIMDFVPNHTSNTSVWFQKSVKREDPYTDYYVWVDGKGNHKDQLPNNWLGMFGGPAWKWVPERKQFYYHQFIESQPDLNIRNPKVRRELTNVLRFWLDHGVSGFRIDAVKHLFESRKLLDEPPSNDPTAAPGEYNSLIHKYTTSDPKVLEVMYEWRAVLDEYERKDGLHRIMMVEINETVANTVAYYGNDTHPLADIPFNFEMFKIGTTVSPLRLCLVVWVFAFCGLLWLALIGNHDQPRIANRTDDRLIDAYNMLNLLLPGLALTYYGEEIGMVDTFVTWEETQDPFGLYYGPERYSKFSRDPQRSPMQWSSKALAGFTTGQKSWLPVNKNYKTINVKTEKSNRRSNWATYRRLQTMRQSPAGRQGGVEFPLVTETVLCFTRALESAAGDDGITVVINFGDQTETVDLTRTKGFPKMGRVGAFSDGIANDSPLVVDDGRVDLSRIKLPAKQAKNKIPPMATPDETTKMTEDATKVKFINANNSARTPEANRNGEAKIEIANIQVAFAGMGKDELMKFANDPFWIRLRWSLFLLFWLSWISMLVGAIVIIVQAPRCPPLPTLDWWQRTVVYQIYPRSFKDSDGDGVGDLKGIESKVDYVADLGVKAVWLNPIFKSPMKDFGYDVSDYKAVDPVFGTEEDFRSMVETFKSKDIKVILDFVPNHTSNNMTWFESSRNREEPYTDYYVWHNGTFDLNGKRHVPNNWMSVFGGSAWTFDTVRQQYYLHQFLPEQPDLNLRNEAVKQELKDVLTFWMDLGVRGFRIDAVSHLYEDTSFLDEPMANASDTRSIPENDYDYLDHIFTKGQPENIDLIKEWRVHFDIYSEINETEHILLMVESTDKMEDVMKMYGNGTDKIADFPFNFELVDKLSDQSTATDVLALVHGWLFNLTDGAWPNWVLGNHDQMRIATKLKENIVDGLHMITMLVTGTPVTYYGEEIGMEDVDLSFSETKDPVGLRNGESNFGAKSRDPGRTPMQWNNDSFAGFTNSSFGPWLPVNSNYQSGVNVEAELKSTHSHLTVYKKLVKLRDETAILYGSVGFLEVVDDVFGFTRVKKGSPGFIILVNFGENATDVDLSTQPEVKPINYVGAHQVPDTPFTFPDDGNIELCSSNVPIDSPLNPHTSKGKVRLNSLPLGPKEAVLIKFMASFAMFSRDDAGEDQVLLNEGERTFSDIRTGSICRKELKESAYEPFWVRLRRFLFVSFWVCWLSMFVSAIFVIAQAPRCSPILVLDWWQTSVIYRIYPLSFQDSDGDGFGDLKGIESRVDYLSGLGVRAVLLNDFSCDEDYTAIEPLLGSLKDFKDLVEKLKSSDMKLILDFVPNHTSNTSVWFEKSRRRVEPYTNYYVWHDGKMDGPPNNWLSVQGGSAWSFDQVRRQYYLHQFLPDQPDLNLRSKQVQDELEQILVYWLDLGVRGFQINSASYLYEDSLLRDEYHHINSPENAQLISQWRSLLDDYSEQHNNTGHIFLTVETSGKLKNAITMYGNETEKIADFPLNFHVTDNLNSTSNATDILQLIRDWLDAMPHGAWPNWALGDHNRRRVASKLDIRLIDGLHMITTLLPGTPITYYGEEIGLRDLDTIDASEFHAPMPWSDDEPNAGFTNASEPWLPLNFEFGINVATELRNSSSHLRIYRKLLKFREEPCVSYGSVGFLQVVDDVFGFARVKRGAPGLLVLVNFGDNLTNVDLSLQPRIEGINYVDPKSADSYRFPRAGNVKLPSRNVVKFSNLKLDAKGAMLVKFAPDFSPE</sequence>
<keyword evidence="6" id="KW-0472">Membrane</keyword>
<dbReference type="Pfam" id="PF00128">
    <property type="entry name" value="Alpha-amylase"/>
    <property type="match status" value="3"/>
</dbReference>
<dbReference type="Proteomes" id="UP000014500">
    <property type="component" value="Unassembled WGS sequence"/>
</dbReference>
<feature type="domain" description="Glycosyl hydrolase family 13 catalytic" evidence="8">
    <location>
        <begin position="698"/>
        <end position="1095"/>
    </location>
</feature>
<evidence type="ECO:0000256" key="2">
    <source>
        <dbReference type="ARBA" id="ARBA00008061"/>
    </source>
</evidence>
<protein>
    <recommendedName>
        <fullName evidence="3">alpha-glucosidase</fullName>
        <ecNumber evidence="3">3.2.1.20</ecNumber>
    </recommendedName>
</protein>
<dbReference type="PANTHER" id="PTHR10357">
    <property type="entry name" value="ALPHA-AMYLASE FAMILY MEMBER"/>
    <property type="match status" value="1"/>
</dbReference>
<evidence type="ECO:0000259" key="8">
    <source>
        <dbReference type="SMART" id="SM00642"/>
    </source>
</evidence>
<feature type="domain" description="Glycosyl hydrolase family 13 catalytic" evidence="8">
    <location>
        <begin position="1362"/>
        <end position="1742"/>
    </location>
</feature>
<dbReference type="GO" id="GO:0005975">
    <property type="term" value="P:carbohydrate metabolic process"/>
    <property type="evidence" value="ECO:0007669"/>
    <property type="project" value="InterPro"/>
</dbReference>
<evidence type="ECO:0000256" key="3">
    <source>
        <dbReference type="ARBA" id="ARBA00012741"/>
    </source>
</evidence>
<keyword evidence="6" id="KW-1133">Transmembrane helix</keyword>